<organism evidence="6 7">
    <name type="scientific">Purpureocillium lilacinum</name>
    <name type="common">Paecilomyces lilacinus</name>
    <dbReference type="NCBI Taxonomy" id="33203"/>
    <lineage>
        <taxon>Eukaryota</taxon>
        <taxon>Fungi</taxon>
        <taxon>Dikarya</taxon>
        <taxon>Ascomycota</taxon>
        <taxon>Pezizomycotina</taxon>
        <taxon>Sordariomycetes</taxon>
        <taxon>Hypocreomycetidae</taxon>
        <taxon>Hypocreales</taxon>
        <taxon>Ophiocordycipitaceae</taxon>
        <taxon>Purpureocillium</taxon>
    </lineage>
</organism>
<dbReference type="InterPro" id="IPR018834">
    <property type="entry name" value="DNA/RNA-bd_Est1-type"/>
</dbReference>
<proteinExistence type="predicted"/>
<evidence type="ECO:0000256" key="2">
    <source>
        <dbReference type="SAM" id="MobiDB-lite"/>
    </source>
</evidence>
<dbReference type="SUPFAM" id="SSF48452">
    <property type="entry name" value="TPR-like"/>
    <property type="match status" value="1"/>
</dbReference>
<protein>
    <recommendedName>
        <fullName evidence="1">Nonsense-mediated mRNA decay factor</fullName>
    </recommendedName>
</protein>
<feature type="compositionally biased region" description="Polar residues" evidence="2">
    <location>
        <begin position="598"/>
        <end position="607"/>
    </location>
</feature>
<dbReference type="GO" id="GO:0005634">
    <property type="term" value="C:nucleus"/>
    <property type="evidence" value="ECO:0007669"/>
    <property type="project" value="UniProtKB-SubCell"/>
</dbReference>
<dbReference type="PANTHER" id="PTHR15696:SF36">
    <property type="entry name" value="NONSENSE-MEDIATED MRNA DECAY FACTOR"/>
    <property type="match status" value="1"/>
</dbReference>
<name>A0A2U3EJ86_PURLI</name>
<gene>
    <name evidence="6" type="ORF">PCL_07888</name>
    <name evidence="5" type="ORF">Purlil1_4253</name>
</gene>
<feature type="region of interest" description="Disordered" evidence="2">
    <location>
        <begin position="255"/>
        <end position="275"/>
    </location>
</feature>
<feature type="compositionally biased region" description="Low complexity" evidence="2">
    <location>
        <begin position="799"/>
        <end position="811"/>
    </location>
</feature>
<feature type="compositionally biased region" description="Low complexity" evidence="2">
    <location>
        <begin position="840"/>
        <end position="849"/>
    </location>
</feature>
<feature type="compositionally biased region" description="Low complexity" evidence="2">
    <location>
        <begin position="574"/>
        <end position="592"/>
    </location>
</feature>
<dbReference type="Pfam" id="PF10373">
    <property type="entry name" value="EST1_DNA_bind"/>
    <property type="match status" value="1"/>
</dbReference>
<dbReference type="AlphaFoldDB" id="A0A2U3EJ86"/>
<sequence length="870" mass="95533">MATVEPSTSQLWGHAQKIRKSIQRRLEKINTENASEAEDSKFEAIDGILEKLRLACATTIFLDFKFANTEGVEEVLWDTHIAINAEYRRVLKRPKNPAQAVERRKVEKMYHNFLRIAQKFYIGYIQRLAARFDIPELRRAAQGVNAAPMDSGDRISQLTDDMSHLVLQSCHSTLLHLGDLARYRIQAKRGSSGYDMALTYYNLARHIMPRSGFALHQIGIVNLDCGNHLDVVYNFYRSRVSEVPHPNAKANLENEFKTLRKPKHDKGRRSPSTPQDVFSSWFVKLHAFFYQGERFPQHEELEHEVMHRLDMACRDAANSGTLLKMALVNICAHDVACANYAGAFTPSRFTTPLLTAKTENKTEAALRFSQFSLRFNAQFLSRVCRALETTLREAISDRDHSASDCGHVEIVSVVETLLPILRIYCVWIASQRRELFGPGVATGPAIQAMMQILAQVFTQLCVVSYTRKDLASAPYLLPEDLEIRGVPSLTGDSVPADCRVYSVDGVTHKSYIQDPEQRLDGLHENLARILDVLRCAYFMAEDTATPLSCNVVQDSLVFEYQSSATTAPADRNIGQPSPGSGAQASGASAQQLPAPPTWTDQMIERNTPSPPVGSAIEAQTERTVMAMLSPFLGPPTPQKDDRGQNRSSSSSYGMHTDTANDVFGSAPTPSRPNSFDGPGALAPYPWAWDDMPKPVPAVAEAYKRASGEIQSVGTMPPRSPADNAFANRSPGGYAAPTAPPSLFASEVPRQANVGGSFASPADAAHRERLLQSLSGHAPAQAAGHAVRSPQPPPRWTELPSANAPPSSSMASYFSHPSSLYQGTPANGNVRDQFQGPSPYRAGGASRGARGQTGEPTSRFDEGGRRAPWGK</sequence>
<keyword evidence="1" id="KW-0866">Nonsense-mediated mRNA decay</keyword>
<dbReference type="InterPro" id="IPR019458">
    <property type="entry name" value="Est1-like_N"/>
</dbReference>
<dbReference type="InterPro" id="IPR045153">
    <property type="entry name" value="Est1/Ebs1-like"/>
</dbReference>
<reference evidence="6" key="1">
    <citation type="submission" date="2015-05" db="EMBL/GenBank/DDBJ databases">
        <authorList>
            <person name="Wang D.B."/>
            <person name="Wang M."/>
        </authorList>
    </citation>
    <scope>NUCLEOTIDE SEQUENCE</scope>
    <source>
        <strain evidence="6">36-1</strain>
    </source>
</reference>
<feature type="region of interest" description="Disordered" evidence="2">
    <location>
        <begin position="566"/>
        <end position="614"/>
    </location>
</feature>
<evidence type="ECO:0000259" key="3">
    <source>
        <dbReference type="Pfam" id="PF10373"/>
    </source>
</evidence>
<dbReference type="Proteomes" id="UP000245956">
    <property type="component" value="Unassembled WGS sequence"/>
</dbReference>
<reference evidence="6 7" key="2">
    <citation type="journal article" date="2016" name="Front. Microbiol.">
        <title>Genome and transcriptome sequences reveal the specific parasitism of the nematophagous Purpureocillium lilacinum 36-1.</title>
        <authorList>
            <person name="Xie J."/>
            <person name="Li S."/>
            <person name="Mo C."/>
            <person name="Xiao X."/>
            <person name="Peng D."/>
            <person name="Wang G."/>
            <person name="Xiao Y."/>
        </authorList>
    </citation>
    <scope>NUCLEOTIDE SEQUENCE [LARGE SCALE GENOMIC DNA]</scope>
    <source>
        <strain evidence="6 7">36-1</strain>
    </source>
</reference>
<evidence type="ECO:0000313" key="5">
    <source>
        <dbReference type="EMBL" id="KAK4091239.1"/>
    </source>
</evidence>
<comment type="caution">
    <text evidence="6">The sequence shown here is derived from an EMBL/GenBank/DDBJ whole genome shotgun (WGS) entry which is preliminary data.</text>
</comment>
<dbReference type="EMBL" id="JAWRVI010000012">
    <property type="protein sequence ID" value="KAK4091239.1"/>
    <property type="molecule type" value="Genomic_DNA"/>
</dbReference>
<evidence type="ECO:0000259" key="4">
    <source>
        <dbReference type="Pfam" id="PF10374"/>
    </source>
</evidence>
<feature type="domain" description="Telomerase activating protein Est1-like N-terminal" evidence="4">
    <location>
        <begin position="72"/>
        <end position="187"/>
    </location>
</feature>
<dbReference type="PANTHER" id="PTHR15696">
    <property type="entry name" value="SMG-7 SUPPRESSOR WITH MORPHOLOGICAL EFFECT ON GENITALIA PROTEIN 7"/>
    <property type="match status" value="1"/>
</dbReference>
<reference evidence="5" key="3">
    <citation type="submission" date="2023-11" db="EMBL/GenBank/DDBJ databases">
        <authorList>
            <person name="Beijen E."/>
            <person name="Ohm R.A."/>
        </authorList>
    </citation>
    <scope>NUCLEOTIDE SEQUENCE</scope>
    <source>
        <strain evidence="5">CBS 150709</strain>
    </source>
</reference>
<dbReference type="EMBL" id="LCWV01000003">
    <property type="protein sequence ID" value="PWI74574.1"/>
    <property type="molecule type" value="Genomic_DNA"/>
</dbReference>
<dbReference type="Proteomes" id="UP001287286">
    <property type="component" value="Unassembled WGS sequence"/>
</dbReference>
<comment type="subcellular location">
    <subcellularLocation>
        <location evidence="1">Nucleus</location>
    </subcellularLocation>
</comment>
<evidence type="ECO:0000313" key="6">
    <source>
        <dbReference type="EMBL" id="PWI74574.1"/>
    </source>
</evidence>
<comment type="function">
    <text evidence="1">Plays a role in nonsense-mediated mRNA decay.</text>
</comment>
<reference evidence="5 8" key="4">
    <citation type="journal article" date="2024" name="Microbiol. Resour. Announc.">
        <title>Genome annotations for the ascomycete fungi Trichoderma harzianum, Trichoderma aggressivum, and Purpureocillium lilacinum.</title>
        <authorList>
            <person name="Beijen E.P.W."/>
            <person name="Ohm R.A."/>
        </authorList>
    </citation>
    <scope>NUCLEOTIDE SEQUENCE [LARGE SCALE GENOMIC DNA]</scope>
    <source>
        <strain evidence="5 8">CBS 150709</strain>
    </source>
</reference>
<accession>A0A2U3EJ86</accession>
<dbReference type="InterPro" id="IPR011990">
    <property type="entry name" value="TPR-like_helical_dom_sf"/>
</dbReference>
<dbReference type="Gene3D" id="1.25.40.10">
    <property type="entry name" value="Tetratricopeptide repeat domain"/>
    <property type="match status" value="1"/>
</dbReference>
<dbReference type="GO" id="GO:0000184">
    <property type="term" value="P:nuclear-transcribed mRNA catabolic process, nonsense-mediated decay"/>
    <property type="evidence" value="ECO:0007669"/>
    <property type="project" value="UniProtKB-KW"/>
</dbReference>
<feature type="region of interest" description="Disordered" evidence="2">
    <location>
        <begin position="775"/>
        <end position="870"/>
    </location>
</feature>
<evidence type="ECO:0000256" key="1">
    <source>
        <dbReference type="RuleBase" id="RU369098"/>
    </source>
</evidence>
<feature type="compositionally biased region" description="Polar residues" evidence="2">
    <location>
        <begin position="814"/>
        <end position="835"/>
    </location>
</feature>
<keyword evidence="1" id="KW-0539">Nucleus</keyword>
<dbReference type="Pfam" id="PF10374">
    <property type="entry name" value="EST1"/>
    <property type="match status" value="1"/>
</dbReference>
<evidence type="ECO:0000313" key="7">
    <source>
        <dbReference type="Proteomes" id="UP000245956"/>
    </source>
</evidence>
<feature type="compositionally biased region" description="Polar residues" evidence="2">
    <location>
        <begin position="645"/>
        <end position="659"/>
    </location>
</feature>
<keyword evidence="8" id="KW-1185">Reference proteome</keyword>
<feature type="region of interest" description="Disordered" evidence="2">
    <location>
        <begin position="709"/>
        <end position="741"/>
    </location>
</feature>
<feature type="compositionally biased region" description="Basic residues" evidence="2">
    <location>
        <begin position="259"/>
        <end position="269"/>
    </location>
</feature>
<feature type="region of interest" description="Disordered" evidence="2">
    <location>
        <begin position="629"/>
        <end position="677"/>
    </location>
</feature>
<feature type="domain" description="DNA/RNA-binding" evidence="3">
    <location>
        <begin position="197"/>
        <end position="486"/>
    </location>
</feature>
<evidence type="ECO:0000313" key="8">
    <source>
        <dbReference type="Proteomes" id="UP001287286"/>
    </source>
</evidence>